<organism evidence="2 3">
    <name type="scientific">Clostridium kluyveri</name>
    <dbReference type="NCBI Taxonomy" id="1534"/>
    <lineage>
        <taxon>Bacteria</taxon>
        <taxon>Bacillati</taxon>
        <taxon>Bacillota</taxon>
        <taxon>Clostridia</taxon>
        <taxon>Eubacteriales</taxon>
        <taxon>Clostridiaceae</taxon>
        <taxon>Clostridium</taxon>
    </lineage>
</organism>
<feature type="signal peptide" evidence="1">
    <location>
        <begin position="1"/>
        <end position="30"/>
    </location>
</feature>
<dbReference type="PANTHER" id="PTHR30032">
    <property type="entry name" value="N-ACETYLMURAMOYL-L-ALANINE AMIDASE-RELATED"/>
    <property type="match status" value="1"/>
</dbReference>
<dbReference type="Pfam" id="PF04122">
    <property type="entry name" value="CW_binding_2"/>
    <property type="match status" value="3"/>
</dbReference>
<reference evidence="2 3" key="1">
    <citation type="submission" date="2016-12" db="EMBL/GenBank/DDBJ databases">
        <title>Complete genome sequence of Clostridium kluyveri JZZ isolated from the pit mud of a Chinese flavor liquor-making factory.</title>
        <authorList>
            <person name="Wang Y."/>
        </authorList>
    </citation>
    <scope>NUCLEOTIDE SEQUENCE [LARGE SCALE GENOMIC DNA]</scope>
    <source>
        <strain evidence="2 3">JZZ</strain>
    </source>
</reference>
<evidence type="ECO:0008006" key="4">
    <source>
        <dbReference type="Google" id="ProtNLM"/>
    </source>
</evidence>
<dbReference type="Proteomes" id="UP000184604">
    <property type="component" value="Chromosome"/>
</dbReference>
<sequence length="587" mass="62021">MKKEGKKILSVCSIASLLIAGSAVSTSVKAADSSSIIRIGGTDRYETAAKIAEAGWNSSNYAIVANGEGYADALCAVPLAKANDAPILLTTSSNSLNQNTLNELKNLKVNHVIVVGGTGVVSDSVVDSIKTQVTSDVERLGGQDRYETSVKIAEKLGSTSKIVVASGEGYADALSAAPAAAIEGMPILLTRSTILPDVTSNYITSNSEITKTYVIGGTASVSNSVADSLKSAERFGGADRYETNVDVIEGFASDFKFNNIYAALGNGPIGNEFADALTGGALAAKNKNPLVITGQTLSSSTKQLLKDKVYTNATITVIGGTANISDSLAEEMKDAFGVSPSTGGGGGGGGSSSSGDNITAKWIKTNQNYKNIVSRLNGGDLQNSYFTIADDTTGTVNVELKKNYTSAEDIFNRAQEKYNQTGNIDESEIRQDIANFNERLTSAYSSLTGITANEDTLQDILKNSGSKYINSTDGTLNADEVVDEIINKAGDYDDGNGFDELKEDLTSKVEAYFENHPSKDKTVEVMVEGYVINKVQKGNETLYKASSSTEESAKDLIDLILPTTSATGKYYIYLNNDDYVLVNIALQ</sequence>
<dbReference type="EMBL" id="CP018335">
    <property type="protein sequence ID" value="APM40311.1"/>
    <property type="molecule type" value="Genomic_DNA"/>
</dbReference>
<dbReference type="AlphaFoldDB" id="A0A1L5FBB3"/>
<dbReference type="RefSeq" id="WP_073539910.1">
    <property type="nucleotide sequence ID" value="NZ_CP018335.1"/>
</dbReference>
<proteinExistence type="predicted"/>
<evidence type="ECO:0000313" key="3">
    <source>
        <dbReference type="Proteomes" id="UP000184604"/>
    </source>
</evidence>
<name>A0A1L5FBB3_CLOKL</name>
<evidence type="ECO:0000313" key="2">
    <source>
        <dbReference type="EMBL" id="APM40311.1"/>
    </source>
</evidence>
<dbReference type="OrthoDB" id="1878460at2"/>
<feature type="chain" id="PRO_5013063628" description="Cell wall-binding repeat 2 family protein" evidence="1">
    <location>
        <begin position="31"/>
        <end position="587"/>
    </location>
</feature>
<dbReference type="InterPro" id="IPR051922">
    <property type="entry name" value="Bact_Sporulation_Assoc"/>
</dbReference>
<protein>
    <recommendedName>
        <fullName evidence="4">Cell wall-binding repeat 2 family protein</fullName>
    </recommendedName>
</protein>
<gene>
    <name evidence="2" type="ORF">BS101_17005</name>
</gene>
<dbReference type="InterPro" id="IPR007253">
    <property type="entry name" value="Cell_wall-bd_2"/>
</dbReference>
<evidence type="ECO:0000256" key="1">
    <source>
        <dbReference type="SAM" id="SignalP"/>
    </source>
</evidence>
<dbReference type="PANTHER" id="PTHR30032:SF8">
    <property type="entry name" value="GERMINATION-SPECIFIC N-ACETYLMURAMOYL-L-ALANINE AMIDASE"/>
    <property type="match status" value="1"/>
</dbReference>
<keyword evidence="1" id="KW-0732">Signal</keyword>
<dbReference type="Gene3D" id="3.40.50.12090">
    <property type="match status" value="3"/>
</dbReference>
<accession>A0A1L5FBB3</accession>